<feature type="compositionally biased region" description="Polar residues" evidence="1">
    <location>
        <begin position="128"/>
        <end position="138"/>
    </location>
</feature>
<feature type="compositionally biased region" description="Basic and acidic residues" evidence="1">
    <location>
        <begin position="152"/>
        <end position="161"/>
    </location>
</feature>
<name>A0A9P3HA53_9FUNG</name>
<reference evidence="3" key="1">
    <citation type="submission" date="2021-11" db="EMBL/GenBank/DDBJ databases">
        <authorList>
            <person name="Herlambang A."/>
            <person name="Guo Y."/>
            <person name="Takashima Y."/>
            <person name="Nishizawa T."/>
        </authorList>
    </citation>
    <scope>NUCLEOTIDE SEQUENCE</scope>
    <source>
        <strain evidence="3">E1425</strain>
    </source>
</reference>
<feature type="region of interest" description="Disordered" evidence="1">
    <location>
        <begin position="417"/>
        <end position="493"/>
    </location>
</feature>
<feature type="region of interest" description="Disordered" evidence="1">
    <location>
        <begin position="1"/>
        <end position="101"/>
    </location>
</feature>
<feature type="region of interest" description="Disordered" evidence="1">
    <location>
        <begin position="128"/>
        <end position="162"/>
    </location>
</feature>
<dbReference type="AlphaFoldDB" id="A0A9P3HA53"/>
<dbReference type="InterPro" id="IPR046496">
    <property type="entry name" value="DUF6589"/>
</dbReference>
<accession>A0A9P3HA53</accession>
<comment type="caution">
    <text evidence="3">The sequence shown here is derived from an EMBL/GenBank/DDBJ whole genome shotgun (WGS) entry which is preliminary data.</text>
</comment>
<proteinExistence type="predicted"/>
<protein>
    <recommendedName>
        <fullName evidence="2">DUF6589 domain-containing protein</fullName>
    </recommendedName>
</protein>
<organism evidence="3 4">
    <name type="scientific">Entomortierella parvispora</name>
    <dbReference type="NCBI Taxonomy" id="205924"/>
    <lineage>
        <taxon>Eukaryota</taxon>
        <taxon>Fungi</taxon>
        <taxon>Fungi incertae sedis</taxon>
        <taxon>Mucoromycota</taxon>
        <taxon>Mortierellomycotina</taxon>
        <taxon>Mortierellomycetes</taxon>
        <taxon>Mortierellales</taxon>
        <taxon>Mortierellaceae</taxon>
        <taxon>Entomortierella</taxon>
    </lineage>
</organism>
<dbReference type="EMBL" id="BQFW01000007">
    <property type="protein sequence ID" value="GJJ72919.1"/>
    <property type="molecule type" value="Genomic_DNA"/>
</dbReference>
<dbReference type="Pfam" id="PF20231">
    <property type="entry name" value="DUF6589"/>
    <property type="match status" value="1"/>
</dbReference>
<dbReference type="OrthoDB" id="2496395at2759"/>
<gene>
    <name evidence="3" type="ORF">EMPS_05277</name>
</gene>
<feature type="compositionally biased region" description="Low complexity" evidence="1">
    <location>
        <begin position="69"/>
        <end position="80"/>
    </location>
</feature>
<feature type="compositionally biased region" description="Polar residues" evidence="1">
    <location>
        <begin position="86"/>
        <end position="97"/>
    </location>
</feature>
<evidence type="ECO:0000313" key="4">
    <source>
        <dbReference type="Proteomes" id="UP000827284"/>
    </source>
</evidence>
<keyword evidence="4" id="KW-1185">Reference proteome</keyword>
<feature type="domain" description="DUF6589" evidence="2">
    <location>
        <begin position="636"/>
        <end position="1022"/>
    </location>
</feature>
<sequence>MTKMASKRPIEQSHDALSKSDQDIPGTPRRSRSTKGEGRFRLDSPGAPPRTPQTTQTPRAPRAPRTPRTPRTSQTLQTPRFIQSPIVANQGTTNGSGATDMAQPLPFVMEAQALSPTSQAAYIGGSTQFNIGKNSTPPNIGKESPRPSIGDESPRPKHASEESLLDPFCDNTDGEPFDSPFWLRRLGSNRTETPMIWVSGNDYMRTPTRKNSRRSRNLSTPQFADRIRTLTADMEEQFNSSTLQMCMPDSPTLRATNGEDRMPGSTRKPHHSSTHKVAMILNYIREQQLSLPAFFEKLFNSQDENIKRWTHQFYHKDGPRRVIKIWSQKLRKIKEWDAPFVNSAVDVVVSRTKRELDRLKNGVVGDDGPHPAYRFPHNRMSEENIDKILRNGFLDSYAGEASFLTRLLDGMLSKGNGTNSGDGSTRVNEGNNNGNDSENDTESNSDNSDNSGDNDIDSNGDNTVNNGSDNIGNNDEETVGSATPARRRGRKPSSVRGCISAMLMFLRSQQCNAFQMVMGIYLHCLGAPRRVLETLSALGLCVSYDQIHRALKALTKDAQERVKVAVLNNDFYIVYDNINIATRHHHQRVGKRDTFDNGTAATVILIPDSSNLGSSRSAEIPRSSPMVCFRVDRPEPSASIFFPTSTDRTMTRAACRTHLSTAISQFLPRSPSVCVIPMPAIDVLKVVKTKTFPLPTMKIDESTIAGNLAVLENITKIDLGLSDEWFSKTTRDIIVAGDQMTVSRLLSLKVHRMVESDPFGSLGWVHPTFQLFHLQMTLCSTIYKTHLGADANTPGSLASFISLLASKGFNTDKPEYKPTSELLKIVFDAMSMVLWEDLHTSVESDMTRFVDLVIYAIASLQHANPLLNGRPCTPADINALLFLRDMIVFIELSAAIKAGDLGRIRCVLPTVALMMHGGGNSKYALELLRFLHGMRHLWTREWEHRVLSSMLVNPKGIPQAWMPTDMYQEIINFLLKATHAAKGPNASWDYLREQISTNVEIFQTIARNFEREIETKYNSTAHKKPSTKEDVELVRDNLQFCGILWASKQDTRPSPSVVVDLQTVGAHKMAESAIACFLRKSDSYDTVDMEEVEANDHVVAE</sequence>
<dbReference type="Proteomes" id="UP000827284">
    <property type="component" value="Unassembled WGS sequence"/>
</dbReference>
<feature type="compositionally biased region" description="Basic and acidic residues" evidence="1">
    <location>
        <begin position="8"/>
        <end position="22"/>
    </location>
</feature>
<evidence type="ECO:0000256" key="1">
    <source>
        <dbReference type="SAM" id="MobiDB-lite"/>
    </source>
</evidence>
<feature type="compositionally biased region" description="Polar residues" evidence="1">
    <location>
        <begin position="463"/>
        <end position="473"/>
    </location>
</feature>
<reference evidence="3" key="2">
    <citation type="journal article" date="2022" name="Microbiol. Resour. Announc.">
        <title>Whole-Genome Sequence of Entomortierella parvispora E1425, a Mucoromycotan Fungus Associated with Burkholderiaceae-Related Endosymbiotic Bacteria.</title>
        <authorList>
            <person name="Herlambang A."/>
            <person name="Guo Y."/>
            <person name="Takashima Y."/>
            <person name="Narisawa K."/>
            <person name="Ohta H."/>
            <person name="Nishizawa T."/>
        </authorList>
    </citation>
    <scope>NUCLEOTIDE SEQUENCE</scope>
    <source>
        <strain evidence="3">E1425</strain>
    </source>
</reference>
<evidence type="ECO:0000259" key="2">
    <source>
        <dbReference type="Pfam" id="PF20231"/>
    </source>
</evidence>
<feature type="compositionally biased region" description="Polar residues" evidence="1">
    <location>
        <begin position="417"/>
        <end position="427"/>
    </location>
</feature>
<evidence type="ECO:0000313" key="3">
    <source>
        <dbReference type="EMBL" id="GJJ72919.1"/>
    </source>
</evidence>